<dbReference type="Proteomes" id="UP000789831">
    <property type="component" value="Unassembled WGS sequence"/>
</dbReference>
<dbReference type="AlphaFoldDB" id="A0A9N9B9F5"/>
<comment type="caution">
    <text evidence="1">The sequence shown here is derived from an EMBL/GenBank/DDBJ whole genome shotgun (WGS) entry which is preliminary data.</text>
</comment>
<reference evidence="1" key="1">
    <citation type="submission" date="2021-06" db="EMBL/GenBank/DDBJ databases">
        <authorList>
            <person name="Kallberg Y."/>
            <person name="Tangrot J."/>
            <person name="Rosling A."/>
        </authorList>
    </citation>
    <scope>NUCLEOTIDE SEQUENCE</scope>
    <source>
        <strain evidence="1">MT106</strain>
    </source>
</reference>
<keyword evidence="2" id="KW-1185">Reference proteome</keyword>
<gene>
    <name evidence="1" type="ORF">AGERDE_LOCUS6886</name>
</gene>
<protein>
    <submittedName>
        <fullName evidence="1">2364_t:CDS:1</fullName>
    </submittedName>
</protein>
<dbReference type="EMBL" id="CAJVPL010001149">
    <property type="protein sequence ID" value="CAG8555502.1"/>
    <property type="molecule type" value="Genomic_DNA"/>
</dbReference>
<dbReference type="OrthoDB" id="2368435at2759"/>
<accession>A0A9N9B9F5</accession>
<evidence type="ECO:0000313" key="1">
    <source>
        <dbReference type="EMBL" id="CAG8555502.1"/>
    </source>
</evidence>
<organism evidence="1 2">
    <name type="scientific">Ambispora gerdemannii</name>
    <dbReference type="NCBI Taxonomy" id="144530"/>
    <lineage>
        <taxon>Eukaryota</taxon>
        <taxon>Fungi</taxon>
        <taxon>Fungi incertae sedis</taxon>
        <taxon>Mucoromycota</taxon>
        <taxon>Glomeromycotina</taxon>
        <taxon>Glomeromycetes</taxon>
        <taxon>Archaeosporales</taxon>
        <taxon>Ambisporaceae</taxon>
        <taxon>Ambispora</taxon>
    </lineage>
</organism>
<name>A0A9N9B9F5_9GLOM</name>
<dbReference type="Gene3D" id="2.20.140.10">
    <property type="entry name" value="WGR domain"/>
    <property type="match status" value="1"/>
</dbReference>
<sequence length="100" mass="11799">MACALEKINTFPNYHLHTSFSYRYSFAPPGYLETNTRFWEFKIESGITTYVRFGKKEPDGKLKERATQIQHHQSSEDARQFIEKMIDDKINAGYVGWAEW</sequence>
<proteinExistence type="predicted"/>
<evidence type="ECO:0000313" key="2">
    <source>
        <dbReference type="Proteomes" id="UP000789831"/>
    </source>
</evidence>